<dbReference type="SUPFAM" id="SSF55159">
    <property type="entry name" value="eIF1-like"/>
    <property type="match status" value="1"/>
</dbReference>
<accession>A0ABQ8AT37</accession>
<proteinExistence type="inferred from homology"/>
<feature type="compositionally biased region" description="Basic and acidic residues" evidence="4">
    <location>
        <begin position="1"/>
        <end position="11"/>
    </location>
</feature>
<feature type="region of interest" description="Disordered" evidence="4">
    <location>
        <begin position="373"/>
        <end position="404"/>
    </location>
</feature>
<dbReference type="InterPro" id="IPR036877">
    <property type="entry name" value="SUI1_dom_sf"/>
</dbReference>
<name>A0ABQ8AT37_BRANA</name>
<feature type="domain" description="SUI1" evidence="6">
    <location>
        <begin position="412"/>
        <end position="471"/>
    </location>
</feature>
<evidence type="ECO:0000256" key="5">
    <source>
        <dbReference type="SAM" id="Phobius"/>
    </source>
</evidence>
<sequence length="507" mass="55025">GEKETDKKMTDRVFPASKPPTATDGVPPAPPPAPAAVNGNGTANGTANQKPQTYIPANRPVYRPQPYSRRHHHRSRPSCRRVCCCCCFWSILIFLLLALMAAIAATAVYVIYRPRPPSFSVPSLRISRVNLTTASDTSVSHLSSFFNFTLLSENPNGHLTFSYDPFAVAVKSAKSGETVANGTLPAFFSDNKNKTSFRGVIAASAPARELDPDEARRLKSDLARAHVGFEIVMRTKVKLRMGKVKSEGVEIRVTCQGFEGTVPKGKTPTVATSKRTKCNSDLSVKRRTSFNFATQKYRLGFIIYEYHHQSMAEKLEPAKVLYCGVCSVPAITASSVLISADVCHGSLKKLQISILTYSKATDNISDKLQSVGISSGGADGAPSSSQTGGRSKKEEAKRLPGGKLKKKERQEVIIEKVVRNKRKCITIVKGLELCGIKLSHASKKLGKKFATGASVVKGPTEKEQIDIQGHMISLNSLTSLNSLQGTWPDVPGRSIFFIEDGKKVQAG</sequence>
<dbReference type="CDD" id="cd11607">
    <property type="entry name" value="DENR_C"/>
    <property type="match status" value="1"/>
</dbReference>
<evidence type="ECO:0000313" key="8">
    <source>
        <dbReference type="Proteomes" id="UP000824890"/>
    </source>
</evidence>
<keyword evidence="3 5" id="KW-0472">Membrane</keyword>
<dbReference type="PROSITE" id="PS50296">
    <property type="entry name" value="SUI1"/>
    <property type="match status" value="1"/>
</dbReference>
<evidence type="ECO:0000256" key="1">
    <source>
        <dbReference type="ARBA" id="ARBA00004370"/>
    </source>
</evidence>
<feature type="compositionally biased region" description="Low complexity" evidence="4">
    <location>
        <begin position="35"/>
        <end position="48"/>
    </location>
</feature>
<dbReference type="Proteomes" id="UP000824890">
    <property type="component" value="Unassembled WGS sequence"/>
</dbReference>
<keyword evidence="5" id="KW-0812">Transmembrane</keyword>
<dbReference type="PANTHER" id="PTHR31234:SF58">
    <property type="entry name" value="SUI1 DOMAIN-CONTAINING PROTEIN"/>
    <property type="match status" value="1"/>
</dbReference>
<evidence type="ECO:0000259" key="6">
    <source>
        <dbReference type="PROSITE" id="PS50296"/>
    </source>
</evidence>
<feature type="non-terminal residue" evidence="7">
    <location>
        <position position="1"/>
    </location>
</feature>
<evidence type="ECO:0000256" key="2">
    <source>
        <dbReference type="ARBA" id="ARBA00007514"/>
    </source>
</evidence>
<dbReference type="Gene3D" id="3.30.780.10">
    <property type="entry name" value="SUI1-like domain"/>
    <property type="match status" value="1"/>
</dbReference>
<comment type="caution">
    <text evidence="7">The sequence shown here is derived from an EMBL/GenBank/DDBJ whole genome shotgun (WGS) entry which is preliminary data.</text>
</comment>
<gene>
    <name evidence="7" type="ORF">HID58_045282</name>
</gene>
<keyword evidence="5" id="KW-1133">Transmembrane helix</keyword>
<evidence type="ECO:0000256" key="4">
    <source>
        <dbReference type="SAM" id="MobiDB-lite"/>
    </source>
</evidence>
<comment type="subcellular location">
    <subcellularLocation>
        <location evidence="1">Membrane</location>
    </subcellularLocation>
</comment>
<dbReference type="InterPro" id="IPR001950">
    <property type="entry name" value="SUI1"/>
</dbReference>
<dbReference type="InterPro" id="IPR044839">
    <property type="entry name" value="NDR1-like"/>
</dbReference>
<reference evidence="7 8" key="1">
    <citation type="submission" date="2021-05" db="EMBL/GenBank/DDBJ databases">
        <title>Genome Assembly of Synthetic Allotetraploid Brassica napus Reveals Homoeologous Exchanges between Subgenomes.</title>
        <authorList>
            <person name="Davis J.T."/>
        </authorList>
    </citation>
    <scope>NUCLEOTIDE SEQUENCE [LARGE SCALE GENOMIC DNA]</scope>
    <source>
        <strain evidence="8">cv. Da-Ae</strain>
        <tissue evidence="7">Seedling</tissue>
    </source>
</reference>
<organism evidence="7 8">
    <name type="scientific">Brassica napus</name>
    <name type="common">Rape</name>
    <dbReference type="NCBI Taxonomy" id="3708"/>
    <lineage>
        <taxon>Eukaryota</taxon>
        <taxon>Viridiplantae</taxon>
        <taxon>Streptophyta</taxon>
        <taxon>Embryophyta</taxon>
        <taxon>Tracheophyta</taxon>
        <taxon>Spermatophyta</taxon>
        <taxon>Magnoliopsida</taxon>
        <taxon>eudicotyledons</taxon>
        <taxon>Gunneridae</taxon>
        <taxon>Pentapetalae</taxon>
        <taxon>rosids</taxon>
        <taxon>malvids</taxon>
        <taxon>Brassicales</taxon>
        <taxon>Brassicaceae</taxon>
        <taxon>Brassiceae</taxon>
        <taxon>Brassica</taxon>
    </lineage>
</organism>
<dbReference type="InterPro" id="IPR046447">
    <property type="entry name" value="DENR_C"/>
</dbReference>
<feature type="region of interest" description="Disordered" evidence="4">
    <location>
        <begin position="1"/>
        <end position="73"/>
    </location>
</feature>
<protein>
    <recommendedName>
        <fullName evidence="6">SUI1 domain-containing protein</fullName>
    </recommendedName>
</protein>
<dbReference type="Pfam" id="PF01253">
    <property type="entry name" value="SUI1"/>
    <property type="match status" value="1"/>
</dbReference>
<feature type="transmembrane region" description="Helical" evidence="5">
    <location>
        <begin position="88"/>
        <end position="112"/>
    </location>
</feature>
<keyword evidence="8" id="KW-1185">Reference proteome</keyword>
<evidence type="ECO:0000256" key="3">
    <source>
        <dbReference type="ARBA" id="ARBA00023136"/>
    </source>
</evidence>
<dbReference type="PANTHER" id="PTHR31234">
    <property type="entry name" value="LATE EMBRYOGENESIS ABUNDANT (LEA) HYDROXYPROLINE-RICH GLYCOPROTEIN FAMILY"/>
    <property type="match status" value="1"/>
</dbReference>
<evidence type="ECO:0000313" key="7">
    <source>
        <dbReference type="EMBL" id="KAH0895714.1"/>
    </source>
</evidence>
<dbReference type="EMBL" id="JAGKQM010000012">
    <property type="protein sequence ID" value="KAH0895714.1"/>
    <property type="molecule type" value="Genomic_DNA"/>
</dbReference>
<comment type="similarity">
    <text evidence="2">Belongs to the DENR family.</text>
</comment>